<comment type="subcellular location">
    <subcellularLocation>
        <location evidence="1">Membrane</location>
        <topology evidence="1">Multi-pass membrane protein</topology>
    </subcellularLocation>
</comment>
<protein>
    <recommendedName>
        <fullName evidence="7">EamA domain-containing protein</fullName>
    </recommendedName>
</protein>
<proteinExistence type="predicted"/>
<feature type="transmembrane region" description="Helical" evidence="6">
    <location>
        <begin position="150"/>
        <end position="167"/>
    </location>
</feature>
<dbReference type="PANTHER" id="PTHR22911">
    <property type="entry name" value="ACYL-MALONYL CONDENSING ENZYME-RELATED"/>
    <property type="match status" value="1"/>
</dbReference>
<feature type="transmembrane region" description="Helical" evidence="6">
    <location>
        <begin position="250"/>
        <end position="271"/>
    </location>
</feature>
<evidence type="ECO:0000313" key="9">
    <source>
        <dbReference type="Proteomes" id="UP001642483"/>
    </source>
</evidence>
<dbReference type="Proteomes" id="UP001642483">
    <property type="component" value="Unassembled WGS sequence"/>
</dbReference>
<name>A0ABP0FGQ8_CLALP</name>
<feature type="transmembrane region" description="Helical" evidence="6">
    <location>
        <begin position="220"/>
        <end position="238"/>
    </location>
</feature>
<dbReference type="InterPro" id="IPR037185">
    <property type="entry name" value="EmrE-like"/>
</dbReference>
<dbReference type="Pfam" id="PF00892">
    <property type="entry name" value="EamA"/>
    <property type="match status" value="2"/>
</dbReference>
<feature type="transmembrane region" description="Helical" evidence="6">
    <location>
        <begin position="64"/>
        <end position="83"/>
    </location>
</feature>
<organism evidence="8 9">
    <name type="scientific">Clavelina lepadiformis</name>
    <name type="common">Light-bulb sea squirt</name>
    <name type="synonym">Ascidia lepadiformis</name>
    <dbReference type="NCBI Taxonomy" id="159417"/>
    <lineage>
        <taxon>Eukaryota</taxon>
        <taxon>Metazoa</taxon>
        <taxon>Chordata</taxon>
        <taxon>Tunicata</taxon>
        <taxon>Ascidiacea</taxon>
        <taxon>Aplousobranchia</taxon>
        <taxon>Clavelinidae</taxon>
        <taxon>Clavelina</taxon>
    </lineage>
</organism>
<keyword evidence="3 6" id="KW-1133">Transmembrane helix</keyword>
<accession>A0ABP0FGQ8</accession>
<dbReference type="InterPro" id="IPR000620">
    <property type="entry name" value="EamA_dom"/>
</dbReference>
<keyword evidence="2 6" id="KW-0812">Transmembrane</keyword>
<evidence type="ECO:0000256" key="5">
    <source>
        <dbReference type="SAM" id="MobiDB-lite"/>
    </source>
</evidence>
<dbReference type="SUPFAM" id="SSF103481">
    <property type="entry name" value="Multidrug resistance efflux transporter EmrE"/>
    <property type="match status" value="2"/>
</dbReference>
<gene>
    <name evidence="8" type="ORF">CVLEPA_LOCUS8045</name>
</gene>
<evidence type="ECO:0000256" key="2">
    <source>
        <dbReference type="ARBA" id="ARBA00022692"/>
    </source>
</evidence>
<sequence length="334" mass="35959">MTEPGSSSTCSSRDSIGSVNEDSNPKKKPTRSLMFGYLFSVVSALCMALSGICLKLAAGAETTQMVVLTSIIQFLYLIPLITYKKINVLGPNLKTVGFLTIRGVAGSVSIIFFAMSIQHLPVGTVTSIAYIYPALVGLFAWVCLREKCSVVRGVLTVLTFIGLLFVSEPPFIFGGEPVDHKGTSNTRVLGVIYAISCAVLAAISIIITRKLGSGIHFSHLLMYSTVEGFIIVLLQLYLSGKSIVPCRQHLLTLSLSAVFMNVGHIFLTLALQRERAGPVTSVNTSQLVFVFILEYLVFGVVPTTYGFVGASLILVCAVVQSLESTVKNSIRKCN</sequence>
<comment type="caution">
    <text evidence="8">The sequence shown here is derived from an EMBL/GenBank/DDBJ whole genome shotgun (WGS) entry which is preliminary data.</text>
</comment>
<feature type="transmembrane region" description="Helical" evidence="6">
    <location>
        <begin position="278"/>
        <end position="298"/>
    </location>
</feature>
<evidence type="ECO:0000256" key="1">
    <source>
        <dbReference type="ARBA" id="ARBA00004141"/>
    </source>
</evidence>
<feature type="domain" description="EamA" evidence="7">
    <location>
        <begin position="34"/>
        <end position="167"/>
    </location>
</feature>
<feature type="transmembrane region" description="Helical" evidence="6">
    <location>
        <begin position="123"/>
        <end position="143"/>
    </location>
</feature>
<feature type="transmembrane region" description="Helical" evidence="6">
    <location>
        <begin position="35"/>
        <end position="58"/>
    </location>
</feature>
<keyword evidence="9" id="KW-1185">Reference proteome</keyword>
<evidence type="ECO:0000313" key="8">
    <source>
        <dbReference type="EMBL" id="CAK8678088.1"/>
    </source>
</evidence>
<evidence type="ECO:0000256" key="6">
    <source>
        <dbReference type="SAM" id="Phobius"/>
    </source>
</evidence>
<reference evidence="8 9" key="1">
    <citation type="submission" date="2024-02" db="EMBL/GenBank/DDBJ databases">
        <authorList>
            <person name="Daric V."/>
            <person name="Darras S."/>
        </authorList>
    </citation>
    <scope>NUCLEOTIDE SEQUENCE [LARGE SCALE GENOMIC DNA]</scope>
</reference>
<feature type="domain" description="EamA" evidence="7">
    <location>
        <begin position="189"/>
        <end position="318"/>
    </location>
</feature>
<keyword evidence="4 6" id="KW-0472">Membrane</keyword>
<feature type="region of interest" description="Disordered" evidence="5">
    <location>
        <begin position="1"/>
        <end position="28"/>
    </location>
</feature>
<dbReference type="EMBL" id="CAWYQH010000046">
    <property type="protein sequence ID" value="CAK8678088.1"/>
    <property type="molecule type" value="Genomic_DNA"/>
</dbReference>
<feature type="compositionally biased region" description="Polar residues" evidence="5">
    <location>
        <begin position="1"/>
        <end position="22"/>
    </location>
</feature>
<dbReference type="PANTHER" id="PTHR22911:SF6">
    <property type="entry name" value="SOLUTE CARRIER FAMILY 35 MEMBER G1"/>
    <property type="match status" value="1"/>
</dbReference>
<feature type="transmembrane region" description="Helical" evidence="6">
    <location>
        <begin position="95"/>
        <end position="117"/>
    </location>
</feature>
<evidence type="ECO:0000256" key="4">
    <source>
        <dbReference type="ARBA" id="ARBA00023136"/>
    </source>
</evidence>
<evidence type="ECO:0000256" key="3">
    <source>
        <dbReference type="ARBA" id="ARBA00022989"/>
    </source>
</evidence>
<feature type="transmembrane region" description="Helical" evidence="6">
    <location>
        <begin position="187"/>
        <end position="208"/>
    </location>
</feature>
<evidence type="ECO:0000259" key="7">
    <source>
        <dbReference type="Pfam" id="PF00892"/>
    </source>
</evidence>